<protein>
    <recommendedName>
        <fullName evidence="5">5-formyltetrahydrofolate cyclo-ligase</fullName>
        <ecNumber evidence="5">6.3.3.2</ecNumber>
    </recommendedName>
</protein>
<dbReference type="PANTHER" id="PTHR23407:SF1">
    <property type="entry name" value="5-FORMYLTETRAHYDROFOLATE CYCLO-LIGASE"/>
    <property type="match status" value="1"/>
</dbReference>
<keyword evidence="5" id="KW-0460">Magnesium</keyword>
<dbReference type="InterPro" id="IPR024185">
    <property type="entry name" value="FTHF_cligase-like_sf"/>
</dbReference>
<proteinExistence type="inferred from homology"/>
<dbReference type="NCBIfam" id="TIGR02727">
    <property type="entry name" value="MTHFS_bact"/>
    <property type="match status" value="1"/>
</dbReference>
<dbReference type="KEGG" id="mflg:ABS361_00480"/>
<dbReference type="AlphaFoldDB" id="A0AAU7XAP8"/>
<keyword evidence="5" id="KW-0479">Metal-binding</keyword>
<evidence type="ECO:0000256" key="1">
    <source>
        <dbReference type="ARBA" id="ARBA00010638"/>
    </source>
</evidence>
<reference evidence="6" key="1">
    <citation type="submission" date="2024-06" db="EMBL/GenBank/DDBJ databases">
        <title>Methylostella associata gen. nov., sp. nov., a novel Ancalomicrobiaceae-affiliated facultatively methylotrophic bacteria that feed on methanotrophs of the genus Methylococcus.</title>
        <authorList>
            <person name="Saltykova V."/>
            <person name="Danilova O.V."/>
            <person name="Oshkin I.Y."/>
            <person name="Belova S.E."/>
            <person name="Pimenov N.V."/>
            <person name="Dedysh S.N."/>
        </authorList>
    </citation>
    <scope>NUCLEOTIDE SEQUENCE</scope>
    <source>
        <strain evidence="6">S20</strain>
    </source>
</reference>
<dbReference type="GO" id="GO:0035999">
    <property type="term" value="P:tetrahydrofolate interconversion"/>
    <property type="evidence" value="ECO:0007669"/>
    <property type="project" value="TreeGrafter"/>
</dbReference>
<comment type="cofactor">
    <cofactor evidence="5">
        <name>Mg(2+)</name>
        <dbReference type="ChEBI" id="CHEBI:18420"/>
    </cofactor>
</comment>
<dbReference type="GO" id="GO:0046872">
    <property type="term" value="F:metal ion binding"/>
    <property type="evidence" value="ECO:0007669"/>
    <property type="project" value="UniProtKB-KW"/>
</dbReference>
<comment type="similarity">
    <text evidence="1 5">Belongs to the 5-formyltetrahydrofolate cyclo-ligase family.</text>
</comment>
<accession>A0AAU7XAP8</accession>
<evidence type="ECO:0000256" key="2">
    <source>
        <dbReference type="ARBA" id="ARBA00022741"/>
    </source>
</evidence>
<dbReference type="Pfam" id="PF01812">
    <property type="entry name" value="5-FTHF_cyc-lig"/>
    <property type="match status" value="1"/>
</dbReference>
<dbReference type="InterPro" id="IPR002698">
    <property type="entry name" value="FTHF_cligase"/>
</dbReference>
<keyword evidence="2 4" id="KW-0547">Nucleotide-binding</keyword>
<feature type="binding site" evidence="4">
    <location>
        <position position="71"/>
    </location>
    <ligand>
        <name>substrate</name>
    </ligand>
</feature>
<comment type="catalytic activity">
    <reaction evidence="5">
        <text>(6S)-5-formyl-5,6,7,8-tetrahydrofolate + ATP = (6R)-5,10-methenyltetrahydrofolate + ADP + phosphate</text>
        <dbReference type="Rhea" id="RHEA:10488"/>
        <dbReference type="ChEBI" id="CHEBI:30616"/>
        <dbReference type="ChEBI" id="CHEBI:43474"/>
        <dbReference type="ChEBI" id="CHEBI:57455"/>
        <dbReference type="ChEBI" id="CHEBI:57457"/>
        <dbReference type="ChEBI" id="CHEBI:456216"/>
        <dbReference type="EC" id="6.3.3.2"/>
    </reaction>
</comment>
<dbReference type="EC" id="6.3.3.2" evidence="5"/>
<evidence type="ECO:0000256" key="4">
    <source>
        <dbReference type="PIRSR" id="PIRSR006806-1"/>
    </source>
</evidence>
<feature type="binding site" evidence="4">
    <location>
        <begin position="21"/>
        <end position="25"/>
    </location>
    <ligand>
        <name>ATP</name>
        <dbReference type="ChEBI" id="CHEBI:30616"/>
    </ligand>
</feature>
<dbReference type="InterPro" id="IPR037171">
    <property type="entry name" value="NagB/RpiA_transferase-like"/>
</dbReference>
<dbReference type="GO" id="GO:0005524">
    <property type="term" value="F:ATP binding"/>
    <property type="evidence" value="ECO:0007669"/>
    <property type="project" value="UniProtKB-KW"/>
</dbReference>
<name>A0AAU7XAP8_9HYPH</name>
<evidence type="ECO:0000256" key="5">
    <source>
        <dbReference type="RuleBase" id="RU361279"/>
    </source>
</evidence>
<organism evidence="6">
    <name type="scientific">Methyloraptor flagellatus</name>
    <dbReference type="NCBI Taxonomy" id="3162530"/>
    <lineage>
        <taxon>Bacteria</taxon>
        <taxon>Pseudomonadati</taxon>
        <taxon>Pseudomonadota</taxon>
        <taxon>Alphaproteobacteria</taxon>
        <taxon>Hyphomicrobiales</taxon>
        <taxon>Ancalomicrobiaceae</taxon>
        <taxon>Methyloraptor</taxon>
    </lineage>
</organism>
<sequence length="217" mass="23175">MTALPVGAAEPSDPASIKLVKAAVRAEALGRRDTLPPEYRAAVTERLLDFLDALGIPAGARVSGFWPICSEIDPRGLMRALAARGHALGLPVILPDRTTMIFRRWSIGGALEAAGFGLSVPPASEPEIRPDVMLVPLAAFDRRGFRIGYGRGYYDRAIERIERDGPVLKIGLAFAAQEVPAVPIEAHDQALDFVLTENGPIACTPAVSMQNVAGEAR</sequence>
<dbReference type="PIRSF" id="PIRSF006806">
    <property type="entry name" value="FTHF_cligase"/>
    <property type="match status" value="1"/>
</dbReference>
<dbReference type="RefSeq" id="WP_407049914.1">
    <property type="nucleotide sequence ID" value="NZ_CP158568.1"/>
</dbReference>
<dbReference type="GO" id="GO:0009396">
    <property type="term" value="P:folic acid-containing compound biosynthetic process"/>
    <property type="evidence" value="ECO:0007669"/>
    <property type="project" value="TreeGrafter"/>
</dbReference>
<dbReference type="PANTHER" id="PTHR23407">
    <property type="entry name" value="ATPASE INHIBITOR/5-FORMYLTETRAHYDROFOLATE CYCLO-LIGASE"/>
    <property type="match status" value="1"/>
</dbReference>
<dbReference type="SUPFAM" id="SSF100950">
    <property type="entry name" value="NagB/RpiA/CoA transferase-like"/>
    <property type="match status" value="1"/>
</dbReference>
<dbReference type="EMBL" id="CP158568">
    <property type="protein sequence ID" value="XBY44822.1"/>
    <property type="molecule type" value="Genomic_DNA"/>
</dbReference>
<gene>
    <name evidence="6" type="ORF">ABS361_00480</name>
</gene>
<keyword evidence="3 4" id="KW-0067">ATP-binding</keyword>
<keyword evidence="6" id="KW-0436">Ligase</keyword>
<feature type="binding site" evidence="4">
    <location>
        <begin position="146"/>
        <end position="154"/>
    </location>
    <ligand>
        <name>ATP</name>
        <dbReference type="ChEBI" id="CHEBI:30616"/>
    </ligand>
</feature>
<evidence type="ECO:0000256" key="3">
    <source>
        <dbReference type="ARBA" id="ARBA00022840"/>
    </source>
</evidence>
<dbReference type="Gene3D" id="3.40.50.10420">
    <property type="entry name" value="NagB/RpiA/CoA transferase-like"/>
    <property type="match status" value="1"/>
</dbReference>
<dbReference type="GO" id="GO:0030272">
    <property type="term" value="F:5-formyltetrahydrofolate cyclo-ligase activity"/>
    <property type="evidence" value="ECO:0007669"/>
    <property type="project" value="UniProtKB-EC"/>
</dbReference>
<evidence type="ECO:0000313" key="6">
    <source>
        <dbReference type="EMBL" id="XBY44822.1"/>
    </source>
</evidence>